<dbReference type="SMART" id="SM00906">
    <property type="entry name" value="Fungal_trans"/>
    <property type="match status" value="1"/>
</dbReference>
<evidence type="ECO:0000313" key="6">
    <source>
        <dbReference type="EMBL" id="KAK0750568.1"/>
    </source>
</evidence>
<dbReference type="PROSITE" id="PS50048">
    <property type="entry name" value="ZN2_CY6_FUNGAL_2"/>
    <property type="match status" value="1"/>
</dbReference>
<organism evidence="6 7">
    <name type="scientific">Schizothecium vesticola</name>
    <dbReference type="NCBI Taxonomy" id="314040"/>
    <lineage>
        <taxon>Eukaryota</taxon>
        <taxon>Fungi</taxon>
        <taxon>Dikarya</taxon>
        <taxon>Ascomycota</taxon>
        <taxon>Pezizomycotina</taxon>
        <taxon>Sordariomycetes</taxon>
        <taxon>Sordariomycetidae</taxon>
        <taxon>Sordariales</taxon>
        <taxon>Schizotheciaceae</taxon>
        <taxon>Schizothecium</taxon>
    </lineage>
</organism>
<dbReference type="CDD" id="cd12148">
    <property type="entry name" value="fungal_TF_MHR"/>
    <property type="match status" value="1"/>
</dbReference>
<sequence>MQPSRLGNPAEPPEISAPDQKKRNRIRFSCTHCREKKLKCNRQAPCDQCEKRDIAAGCRIIPYESAIHYEVTPVVVQPAPVPLPLLFPPRPKPHGDSALQARLKHLEHLVHVLRSQQRRTGPDKPPDPDDLPREVVELAEKAGLRPGDQRYLDGANWESIMEEITALTGDLRTHDEPLPSREPEAADHGLDSDASRLQGPILLLGGFPRAPVDDLVALLPARPLVDRMVGKFFEAKQPSWMIFHIPVFMRQYKNFWEGTAHRNPTFVGLIFVMCSHAALYSNMVGEELPGNIGDSLEMFNLFRARAAQCLTLGDYTKPGLYKVQAMYIHYGSEFLRQHEAMLGASTLLCITIRLAMHMGMHRDPRHYPGMTPYEGEMRRRMWSVLVEVDLLISFQFGLPSNIIPGSYDTELPRNLHDEDFDEHSIHLPPSRPETELTVTLLNIVKGRMMDAFGAITTAAGSRKPVGYAEIMRIDKQLEEAHKAIPYVYRFQPFAHSLLDPIDLIAQRNWLELVYQKSRVILHRRYLSLARSNRRYAYSRRACIDAATQILRHQYDLHCEIQTGGRLAKNKWFLNSFIMNDILLADMILCLEFAYLKSKEPTPDTAARGPPQSVSEGVPDVLSKDHVAEILRTSRLIWQATRKESSEADRGFKLLSKMLAMSTGDTARNTPDPQGVGEQYDWMMAPLLPLGVDTGSSLLPAPARVSPLPNSSQRSADNFAPWPPSDLDHTAGQLLSTWAYDIPVPALLDAPPMDGLEVLDPTLGSSWTLFDNQIQNPTNEPYQVPWDAFFQNH</sequence>
<feature type="region of interest" description="Disordered" evidence="4">
    <location>
        <begin position="1"/>
        <end position="23"/>
    </location>
</feature>
<dbReference type="SMART" id="SM00066">
    <property type="entry name" value="GAL4"/>
    <property type="match status" value="1"/>
</dbReference>
<dbReference type="GO" id="GO:0003677">
    <property type="term" value="F:DNA binding"/>
    <property type="evidence" value="ECO:0007669"/>
    <property type="project" value="InterPro"/>
</dbReference>
<dbReference type="InterPro" id="IPR036864">
    <property type="entry name" value="Zn2-C6_fun-type_DNA-bd_sf"/>
</dbReference>
<name>A0AA40K962_9PEZI</name>
<dbReference type="CDD" id="cd00067">
    <property type="entry name" value="GAL4"/>
    <property type="match status" value="1"/>
</dbReference>
<evidence type="ECO:0000256" key="2">
    <source>
        <dbReference type="ARBA" id="ARBA00022723"/>
    </source>
</evidence>
<dbReference type="InterPro" id="IPR007219">
    <property type="entry name" value="XnlR_reg_dom"/>
</dbReference>
<dbReference type="PANTHER" id="PTHR31001">
    <property type="entry name" value="UNCHARACTERIZED TRANSCRIPTIONAL REGULATORY PROTEIN"/>
    <property type="match status" value="1"/>
</dbReference>
<dbReference type="GO" id="GO:0006351">
    <property type="term" value="P:DNA-templated transcription"/>
    <property type="evidence" value="ECO:0007669"/>
    <property type="project" value="InterPro"/>
</dbReference>
<gene>
    <name evidence="6" type="ORF">B0T18DRAFT_129848</name>
</gene>
<comment type="subcellular location">
    <subcellularLocation>
        <location evidence="1">Nucleus</location>
    </subcellularLocation>
</comment>
<reference evidence="6" key="1">
    <citation type="submission" date="2023-06" db="EMBL/GenBank/DDBJ databases">
        <title>Genome-scale phylogeny and comparative genomics of the fungal order Sordariales.</title>
        <authorList>
            <consortium name="Lawrence Berkeley National Laboratory"/>
            <person name="Hensen N."/>
            <person name="Bonometti L."/>
            <person name="Westerberg I."/>
            <person name="Brannstrom I.O."/>
            <person name="Guillou S."/>
            <person name="Cros-Aarteil S."/>
            <person name="Calhoun S."/>
            <person name="Haridas S."/>
            <person name="Kuo A."/>
            <person name="Mondo S."/>
            <person name="Pangilinan J."/>
            <person name="Riley R."/>
            <person name="LaButti K."/>
            <person name="Andreopoulos B."/>
            <person name="Lipzen A."/>
            <person name="Chen C."/>
            <person name="Yanf M."/>
            <person name="Daum C."/>
            <person name="Ng V."/>
            <person name="Clum A."/>
            <person name="Steindorff A."/>
            <person name="Ohm R."/>
            <person name="Martin F."/>
            <person name="Silar P."/>
            <person name="Natvig D."/>
            <person name="Lalanne C."/>
            <person name="Gautier V."/>
            <person name="Ament-velasquez S.L."/>
            <person name="Kruys A."/>
            <person name="Hutchinson M.I."/>
            <person name="Powell A.J."/>
            <person name="Barry K."/>
            <person name="Miller A.N."/>
            <person name="Grigoriev I.V."/>
            <person name="Debuchy R."/>
            <person name="Gladieux P."/>
            <person name="Thoren M.H."/>
            <person name="Johannesson H."/>
        </authorList>
    </citation>
    <scope>NUCLEOTIDE SEQUENCE</scope>
    <source>
        <strain evidence="6">SMH3187-1</strain>
    </source>
</reference>
<accession>A0AA40K962</accession>
<dbReference type="Pfam" id="PF00172">
    <property type="entry name" value="Zn_clus"/>
    <property type="match status" value="1"/>
</dbReference>
<dbReference type="PROSITE" id="PS00463">
    <property type="entry name" value="ZN2_CY6_FUNGAL_1"/>
    <property type="match status" value="1"/>
</dbReference>
<keyword evidence="3" id="KW-0539">Nucleus</keyword>
<protein>
    <submittedName>
        <fullName evidence="6">Fungal-specific transcription factor domain-containing protein</fullName>
    </submittedName>
</protein>
<feature type="compositionally biased region" description="Basic and acidic residues" evidence="4">
    <location>
        <begin position="120"/>
        <end position="132"/>
    </location>
</feature>
<proteinExistence type="predicted"/>
<dbReference type="Proteomes" id="UP001172155">
    <property type="component" value="Unassembled WGS sequence"/>
</dbReference>
<feature type="region of interest" description="Disordered" evidence="4">
    <location>
        <begin position="704"/>
        <end position="724"/>
    </location>
</feature>
<dbReference type="EMBL" id="JAUKUD010000003">
    <property type="protein sequence ID" value="KAK0750568.1"/>
    <property type="molecule type" value="Genomic_DNA"/>
</dbReference>
<feature type="region of interest" description="Disordered" evidence="4">
    <location>
        <begin position="113"/>
        <end position="132"/>
    </location>
</feature>
<evidence type="ECO:0000256" key="1">
    <source>
        <dbReference type="ARBA" id="ARBA00004123"/>
    </source>
</evidence>
<evidence type="ECO:0000313" key="7">
    <source>
        <dbReference type="Proteomes" id="UP001172155"/>
    </source>
</evidence>
<dbReference type="Pfam" id="PF04082">
    <property type="entry name" value="Fungal_trans"/>
    <property type="match status" value="1"/>
</dbReference>
<dbReference type="InterPro" id="IPR050613">
    <property type="entry name" value="Sec_Metabolite_Reg"/>
</dbReference>
<dbReference type="SUPFAM" id="SSF57701">
    <property type="entry name" value="Zn2/Cys6 DNA-binding domain"/>
    <property type="match status" value="1"/>
</dbReference>
<keyword evidence="2" id="KW-0479">Metal-binding</keyword>
<dbReference type="AlphaFoldDB" id="A0AA40K962"/>
<dbReference type="GO" id="GO:0005634">
    <property type="term" value="C:nucleus"/>
    <property type="evidence" value="ECO:0007669"/>
    <property type="project" value="UniProtKB-SubCell"/>
</dbReference>
<evidence type="ECO:0000256" key="3">
    <source>
        <dbReference type="ARBA" id="ARBA00023242"/>
    </source>
</evidence>
<evidence type="ECO:0000256" key="4">
    <source>
        <dbReference type="SAM" id="MobiDB-lite"/>
    </source>
</evidence>
<feature type="domain" description="Zn(2)-C6 fungal-type" evidence="5">
    <location>
        <begin position="29"/>
        <end position="60"/>
    </location>
</feature>
<dbReference type="PANTHER" id="PTHR31001:SF49">
    <property type="entry name" value="ZN(II)2CYS6 TRANSCRIPTION FACTOR (EUROFUNG)"/>
    <property type="match status" value="1"/>
</dbReference>
<dbReference type="Gene3D" id="4.10.240.10">
    <property type="entry name" value="Zn(2)-C6 fungal-type DNA-binding domain"/>
    <property type="match status" value="1"/>
</dbReference>
<comment type="caution">
    <text evidence="6">The sequence shown here is derived from an EMBL/GenBank/DDBJ whole genome shotgun (WGS) entry which is preliminary data.</text>
</comment>
<dbReference type="GO" id="GO:0000981">
    <property type="term" value="F:DNA-binding transcription factor activity, RNA polymerase II-specific"/>
    <property type="evidence" value="ECO:0007669"/>
    <property type="project" value="InterPro"/>
</dbReference>
<evidence type="ECO:0000259" key="5">
    <source>
        <dbReference type="PROSITE" id="PS50048"/>
    </source>
</evidence>
<dbReference type="GO" id="GO:0008270">
    <property type="term" value="F:zinc ion binding"/>
    <property type="evidence" value="ECO:0007669"/>
    <property type="project" value="InterPro"/>
</dbReference>
<keyword evidence="7" id="KW-1185">Reference proteome</keyword>
<dbReference type="InterPro" id="IPR001138">
    <property type="entry name" value="Zn2Cys6_DnaBD"/>
</dbReference>
<feature type="region of interest" description="Disordered" evidence="4">
    <location>
        <begin position="172"/>
        <end position="192"/>
    </location>
</feature>